<comment type="caution">
    <text evidence="2">The sequence shown here is derived from an EMBL/GenBank/DDBJ whole genome shotgun (WGS) entry which is preliminary data.</text>
</comment>
<reference evidence="2 3" key="1">
    <citation type="submission" date="2024-09" db="EMBL/GenBank/DDBJ databases">
        <authorList>
            <person name="Sun Q."/>
            <person name="Mori K."/>
        </authorList>
    </citation>
    <scope>NUCLEOTIDE SEQUENCE [LARGE SCALE GENOMIC DNA]</scope>
    <source>
        <strain evidence="2 3">TBRC 0563</strain>
    </source>
</reference>
<organism evidence="2 3">
    <name type="scientific">Actinoallomurus acaciae</name>
    <dbReference type="NCBI Taxonomy" id="502577"/>
    <lineage>
        <taxon>Bacteria</taxon>
        <taxon>Bacillati</taxon>
        <taxon>Actinomycetota</taxon>
        <taxon>Actinomycetes</taxon>
        <taxon>Streptosporangiales</taxon>
        <taxon>Thermomonosporaceae</taxon>
        <taxon>Actinoallomurus</taxon>
    </lineage>
</organism>
<keyword evidence="3" id="KW-1185">Reference proteome</keyword>
<protein>
    <submittedName>
        <fullName evidence="2">Uncharacterized protein</fullName>
    </submittedName>
</protein>
<gene>
    <name evidence="2" type="ORF">ACFFNX_30140</name>
</gene>
<evidence type="ECO:0000313" key="3">
    <source>
        <dbReference type="Proteomes" id="UP001589627"/>
    </source>
</evidence>
<evidence type="ECO:0000313" key="2">
    <source>
        <dbReference type="EMBL" id="MFB9836442.1"/>
    </source>
</evidence>
<feature type="region of interest" description="Disordered" evidence="1">
    <location>
        <begin position="129"/>
        <end position="149"/>
    </location>
</feature>
<feature type="non-terminal residue" evidence="2">
    <location>
        <position position="1"/>
    </location>
</feature>
<accession>A0ABV5YN12</accession>
<dbReference type="Proteomes" id="UP001589627">
    <property type="component" value="Unassembled WGS sequence"/>
</dbReference>
<dbReference type="EMBL" id="JBHLZP010000276">
    <property type="protein sequence ID" value="MFB9836442.1"/>
    <property type="molecule type" value="Genomic_DNA"/>
</dbReference>
<evidence type="ECO:0000256" key="1">
    <source>
        <dbReference type="SAM" id="MobiDB-lite"/>
    </source>
</evidence>
<name>A0ABV5YN12_9ACTN</name>
<proteinExistence type="predicted"/>
<sequence>AVASAGVPEAGAAVLSRAGAGAVLILAAETALLLVLSPELALAVERSRKATPCELLDVPLEQTYARLQASEAWREHEDDLTSARPTETWRELCVRYVVYPARIDGQVAEVVFAVPVDGRRQGVRAGLVWAGGHEEQDDDSGPRRVHTPA</sequence>